<dbReference type="PROSITE" id="PS51155">
    <property type="entry name" value="CHIT_BIND_RR_2"/>
    <property type="match status" value="1"/>
</dbReference>
<feature type="compositionally biased region" description="Basic and acidic residues" evidence="3">
    <location>
        <begin position="135"/>
        <end position="157"/>
    </location>
</feature>
<dbReference type="InterPro" id="IPR051217">
    <property type="entry name" value="Insect_Cuticle_Struc_Prot"/>
</dbReference>
<dbReference type="VEuPathDB" id="VectorBase:GBRI018655"/>
<proteinExistence type="predicted"/>
<keyword evidence="1 2" id="KW-0193">Cuticle</keyword>
<dbReference type="PRINTS" id="PR00947">
    <property type="entry name" value="CUTICLE"/>
</dbReference>
<evidence type="ECO:0000313" key="5">
    <source>
        <dbReference type="EnsemblMetazoa" id="GBRI018655-PA"/>
    </source>
</evidence>
<feature type="chain" id="PRO_5008400311" evidence="4">
    <location>
        <begin position="20"/>
        <end position="164"/>
    </location>
</feature>
<protein>
    <submittedName>
        <fullName evidence="5">Uncharacterized protein</fullName>
    </submittedName>
</protein>
<evidence type="ECO:0000256" key="2">
    <source>
        <dbReference type="PROSITE-ProRule" id="PRU00497"/>
    </source>
</evidence>
<reference evidence="5" key="2">
    <citation type="submission" date="2020-05" db="UniProtKB">
        <authorList>
            <consortium name="EnsemblMetazoa"/>
        </authorList>
    </citation>
    <scope>IDENTIFICATION</scope>
    <source>
        <strain evidence="5">IAEA</strain>
    </source>
</reference>
<evidence type="ECO:0000256" key="4">
    <source>
        <dbReference type="SAM" id="SignalP"/>
    </source>
</evidence>
<dbReference type="InterPro" id="IPR000618">
    <property type="entry name" value="Insect_cuticle"/>
</dbReference>
<dbReference type="STRING" id="37001.A0A1A9WGA1"/>
<evidence type="ECO:0000256" key="1">
    <source>
        <dbReference type="ARBA" id="ARBA00022460"/>
    </source>
</evidence>
<dbReference type="PANTHER" id="PTHR12236">
    <property type="entry name" value="STRUCTURAL CONTITUENT OF CUTICLE"/>
    <property type="match status" value="1"/>
</dbReference>
<accession>A0A1A9WGA1</accession>
<evidence type="ECO:0000256" key="3">
    <source>
        <dbReference type="SAM" id="MobiDB-lite"/>
    </source>
</evidence>
<dbReference type="GO" id="GO:0031012">
    <property type="term" value="C:extracellular matrix"/>
    <property type="evidence" value="ECO:0007669"/>
    <property type="project" value="TreeGrafter"/>
</dbReference>
<dbReference type="GO" id="GO:0042302">
    <property type="term" value="F:structural constituent of cuticle"/>
    <property type="evidence" value="ECO:0007669"/>
    <property type="project" value="UniProtKB-UniRule"/>
</dbReference>
<organism evidence="5 6">
    <name type="scientific">Glossina brevipalpis</name>
    <dbReference type="NCBI Taxonomy" id="37001"/>
    <lineage>
        <taxon>Eukaryota</taxon>
        <taxon>Metazoa</taxon>
        <taxon>Ecdysozoa</taxon>
        <taxon>Arthropoda</taxon>
        <taxon>Hexapoda</taxon>
        <taxon>Insecta</taxon>
        <taxon>Pterygota</taxon>
        <taxon>Neoptera</taxon>
        <taxon>Endopterygota</taxon>
        <taxon>Diptera</taxon>
        <taxon>Brachycera</taxon>
        <taxon>Muscomorpha</taxon>
        <taxon>Hippoboscoidea</taxon>
        <taxon>Glossinidae</taxon>
        <taxon>Glossina</taxon>
    </lineage>
</organism>
<keyword evidence="4" id="KW-0732">Signal</keyword>
<keyword evidence="6" id="KW-1185">Reference proteome</keyword>
<name>A0A1A9WGA1_9MUSC</name>
<dbReference type="EnsemblMetazoa" id="GBRI018655-RA">
    <property type="protein sequence ID" value="GBRI018655-PA"/>
    <property type="gene ID" value="GBRI018655"/>
</dbReference>
<reference evidence="6" key="1">
    <citation type="submission" date="2014-03" db="EMBL/GenBank/DDBJ databases">
        <authorList>
            <person name="Aksoy S."/>
            <person name="Warren W."/>
            <person name="Wilson R.K."/>
        </authorList>
    </citation>
    <scope>NUCLEOTIDE SEQUENCE [LARGE SCALE GENOMIC DNA]</scope>
    <source>
        <strain evidence="6">IAEA</strain>
    </source>
</reference>
<dbReference type="AlphaFoldDB" id="A0A1A9WGA1"/>
<dbReference type="GO" id="GO:0005615">
    <property type="term" value="C:extracellular space"/>
    <property type="evidence" value="ECO:0007669"/>
    <property type="project" value="TreeGrafter"/>
</dbReference>
<feature type="region of interest" description="Disordered" evidence="3">
    <location>
        <begin position="35"/>
        <end position="61"/>
    </location>
</feature>
<sequence length="164" mass="19262">MRFLSCGFLLVAICGLTMAGYLHESASSYAEVSKHESPVKHEEEKKEYEHHEFNHENQEHNDEAYDYHSHPKYEFDYGVKDTKTGDVKNQWESRDGDKVVGVYSLIEPDGRTRLVEYSSDKHNGFNAVVKHIGHTEHHDEHHEEHHEHDHEKEKHQWDSYGNVL</sequence>
<dbReference type="Pfam" id="PF00379">
    <property type="entry name" value="Chitin_bind_4"/>
    <property type="match status" value="1"/>
</dbReference>
<feature type="region of interest" description="Disordered" evidence="3">
    <location>
        <begin position="135"/>
        <end position="164"/>
    </location>
</feature>
<feature type="signal peptide" evidence="4">
    <location>
        <begin position="1"/>
        <end position="19"/>
    </location>
</feature>
<dbReference type="PANTHER" id="PTHR12236:SF95">
    <property type="entry name" value="CUTICULAR PROTEIN 76BD, ISOFORM C-RELATED"/>
    <property type="match status" value="1"/>
</dbReference>
<evidence type="ECO:0000313" key="6">
    <source>
        <dbReference type="Proteomes" id="UP000091820"/>
    </source>
</evidence>
<dbReference type="Proteomes" id="UP000091820">
    <property type="component" value="Unassembled WGS sequence"/>
</dbReference>